<dbReference type="Proteomes" id="UP001501442">
    <property type="component" value="Unassembled WGS sequence"/>
</dbReference>
<gene>
    <name evidence="1" type="ORF">GCM10023196_102330</name>
</gene>
<comment type="caution">
    <text evidence="1">The sequence shown here is derived from an EMBL/GenBank/DDBJ whole genome shotgun (WGS) entry which is preliminary data.</text>
</comment>
<evidence type="ECO:0000313" key="2">
    <source>
        <dbReference type="Proteomes" id="UP001501442"/>
    </source>
</evidence>
<evidence type="ECO:0000313" key="1">
    <source>
        <dbReference type="EMBL" id="GAA4639692.1"/>
    </source>
</evidence>
<reference evidence="2" key="1">
    <citation type="journal article" date="2019" name="Int. J. Syst. Evol. Microbiol.">
        <title>The Global Catalogue of Microorganisms (GCM) 10K type strain sequencing project: providing services to taxonomists for standard genome sequencing and annotation.</title>
        <authorList>
            <consortium name="The Broad Institute Genomics Platform"/>
            <consortium name="The Broad Institute Genome Sequencing Center for Infectious Disease"/>
            <person name="Wu L."/>
            <person name="Ma J."/>
        </authorList>
    </citation>
    <scope>NUCLEOTIDE SEQUENCE [LARGE SCALE GENOMIC DNA]</scope>
    <source>
        <strain evidence="2">JCM 17939</strain>
    </source>
</reference>
<accession>A0ABP8UWE7</accession>
<keyword evidence="2" id="KW-1185">Reference proteome</keyword>
<protein>
    <submittedName>
        <fullName evidence="1">Uncharacterized protein</fullName>
    </submittedName>
</protein>
<name>A0ABP8UWE7_9ACTN</name>
<organism evidence="1 2">
    <name type="scientific">Actinoallomurus vinaceus</name>
    <dbReference type="NCBI Taxonomy" id="1080074"/>
    <lineage>
        <taxon>Bacteria</taxon>
        <taxon>Bacillati</taxon>
        <taxon>Actinomycetota</taxon>
        <taxon>Actinomycetes</taxon>
        <taxon>Streptosporangiales</taxon>
        <taxon>Thermomonosporaceae</taxon>
        <taxon>Actinoallomurus</taxon>
    </lineage>
</organism>
<proteinExistence type="predicted"/>
<sequence>MEGRFPCVAAIPAAICTIVRRVYFFPCGSIMITLEPVTVGSGFDGRALGDVTNGEGVTALALALPLAVGDADGVGEPAAV</sequence>
<dbReference type="EMBL" id="BAABHK010000028">
    <property type="protein sequence ID" value="GAA4639692.1"/>
    <property type="molecule type" value="Genomic_DNA"/>
</dbReference>